<evidence type="ECO:0000256" key="1">
    <source>
        <dbReference type="SAM" id="MobiDB-lite"/>
    </source>
</evidence>
<dbReference type="AlphaFoldDB" id="A0A9D5K0T0"/>
<reference evidence="3" key="1">
    <citation type="submission" date="2019-11" db="EMBL/GenBank/DDBJ databases">
        <title>Microbial mats filling the niche in hypersaline microbial mats.</title>
        <authorList>
            <person name="Wong H.L."/>
            <person name="Macleod F.I."/>
            <person name="White R.A. III"/>
            <person name="Burns B.P."/>
        </authorList>
    </citation>
    <scope>NUCLEOTIDE SEQUENCE</scope>
    <source>
        <strain evidence="3">Rbin_158</strain>
    </source>
</reference>
<dbReference type="SUPFAM" id="SSF53697">
    <property type="entry name" value="SIS domain"/>
    <property type="match status" value="1"/>
</dbReference>
<proteinExistence type="predicted"/>
<dbReference type="InterPro" id="IPR046348">
    <property type="entry name" value="SIS_dom_sf"/>
</dbReference>
<sequence length="261" mass="28651">MTTDLSQTLGPHPQARQIFQEMGLQYPEERRLVEATVEHYPFFQEFLPEFLHVFAALVDGFTAGRTLFLCGNGGSFADCIHMAGELMKTFKQKRPLSDAEKLPFAGLEFGDILTEHLEKGLPCLVLGLNPSLNSAVQNDTQLSAIQYAQELYALGHPGDMLLGISTSGNALNVRYAVSTAKALGMTTIGLTGKTGGKLADVVDIAIKSSETETYLIQQQHIIVYHTLCLMLESRFFSSLQQPGNHPQPLTLPQEVMSHDTP</sequence>
<comment type="caution">
    <text evidence="3">The sequence shown here is derived from an EMBL/GenBank/DDBJ whole genome shotgun (WGS) entry which is preliminary data.</text>
</comment>
<evidence type="ECO:0000313" key="3">
    <source>
        <dbReference type="EMBL" id="MBD3327311.1"/>
    </source>
</evidence>
<evidence type="ECO:0000313" key="4">
    <source>
        <dbReference type="Proteomes" id="UP000649604"/>
    </source>
</evidence>
<feature type="domain" description="SIS" evidence="2">
    <location>
        <begin position="57"/>
        <end position="237"/>
    </location>
</feature>
<dbReference type="PANTHER" id="PTHR30390">
    <property type="entry name" value="SEDOHEPTULOSE 7-PHOSPHATE ISOMERASE / DNAA INITIATOR-ASSOCIATING FACTOR FOR REPLICATION INITIATION"/>
    <property type="match status" value="1"/>
</dbReference>
<dbReference type="EMBL" id="WJJP01000721">
    <property type="protein sequence ID" value="MBD3327311.1"/>
    <property type="molecule type" value="Genomic_DNA"/>
</dbReference>
<dbReference type="Gene3D" id="3.40.50.10490">
    <property type="entry name" value="Glucose-6-phosphate isomerase like protein, domain 1"/>
    <property type="match status" value="1"/>
</dbReference>
<dbReference type="PROSITE" id="PS51464">
    <property type="entry name" value="SIS"/>
    <property type="match status" value="1"/>
</dbReference>
<gene>
    <name evidence="3" type="ORF">GF339_22185</name>
</gene>
<accession>A0A9D5K0T0</accession>
<dbReference type="InterPro" id="IPR035461">
    <property type="entry name" value="GmhA/DiaA"/>
</dbReference>
<name>A0A9D5K0T0_9BACT</name>
<dbReference type="InterPro" id="IPR001347">
    <property type="entry name" value="SIS_dom"/>
</dbReference>
<evidence type="ECO:0000259" key="2">
    <source>
        <dbReference type="PROSITE" id="PS51464"/>
    </source>
</evidence>
<dbReference type="GO" id="GO:1901135">
    <property type="term" value="P:carbohydrate derivative metabolic process"/>
    <property type="evidence" value="ECO:0007669"/>
    <property type="project" value="InterPro"/>
</dbReference>
<feature type="region of interest" description="Disordered" evidence="1">
    <location>
        <begin position="242"/>
        <end position="261"/>
    </location>
</feature>
<dbReference type="Pfam" id="PF13580">
    <property type="entry name" value="SIS_2"/>
    <property type="match status" value="1"/>
</dbReference>
<dbReference type="InterPro" id="IPR050099">
    <property type="entry name" value="SIS_GmhA/DiaA_subfam"/>
</dbReference>
<organism evidence="3 4">
    <name type="scientific">candidate division KSB3 bacterium</name>
    <dbReference type="NCBI Taxonomy" id="2044937"/>
    <lineage>
        <taxon>Bacteria</taxon>
        <taxon>candidate division KSB3</taxon>
    </lineage>
</organism>
<dbReference type="GO" id="GO:0097367">
    <property type="term" value="F:carbohydrate derivative binding"/>
    <property type="evidence" value="ECO:0007669"/>
    <property type="project" value="InterPro"/>
</dbReference>
<dbReference type="Proteomes" id="UP000649604">
    <property type="component" value="Unassembled WGS sequence"/>
</dbReference>
<dbReference type="CDD" id="cd05006">
    <property type="entry name" value="SIS_GmhA"/>
    <property type="match status" value="1"/>
</dbReference>
<protein>
    <submittedName>
        <fullName evidence="3">SIS domain-containing protein</fullName>
    </submittedName>
</protein>